<dbReference type="InterPro" id="IPR003594">
    <property type="entry name" value="HATPase_dom"/>
</dbReference>
<proteinExistence type="predicted"/>
<dbReference type="PROSITE" id="PS50109">
    <property type="entry name" value="HIS_KIN"/>
    <property type="match status" value="1"/>
</dbReference>
<evidence type="ECO:0000313" key="12">
    <source>
        <dbReference type="Proteomes" id="UP000217549"/>
    </source>
</evidence>
<reference evidence="12" key="1">
    <citation type="submission" date="2017-09" db="EMBL/GenBank/DDBJ databases">
        <authorList>
            <person name="Shetty A S."/>
        </authorList>
    </citation>
    <scope>NUCLEOTIDE SEQUENCE [LARGE SCALE GENOMIC DNA]</scope>
</reference>
<evidence type="ECO:0000256" key="3">
    <source>
        <dbReference type="ARBA" id="ARBA00018672"/>
    </source>
</evidence>
<dbReference type="InterPro" id="IPR011006">
    <property type="entry name" value="CheY-like_superfamily"/>
</dbReference>
<dbReference type="Pfam" id="PF00512">
    <property type="entry name" value="HisKA"/>
    <property type="match status" value="1"/>
</dbReference>
<name>A0A285PW62_9FIRM</name>
<feature type="domain" description="Response regulatory" evidence="10">
    <location>
        <begin position="788"/>
        <end position="909"/>
    </location>
</feature>
<protein>
    <recommendedName>
        <fullName evidence="3">Stage 0 sporulation protein A homolog</fullName>
        <ecNumber evidence="2">2.7.13.3</ecNumber>
    </recommendedName>
</protein>
<dbReference type="Gene3D" id="3.30.565.10">
    <property type="entry name" value="Histidine kinase-like ATPase, C-terminal domain"/>
    <property type="match status" value="1"/>
</dbReference>
<dbReference type="PRINTS" id="PR00344">
    <property type="entry name" value="BCTRLSENSOR"/>
</dbReference>
<dbReference type="AlphaFoldDB" id="A0A285PW62"/>
<dbReference type="SMART" id="SM00388">
    <property type="entry name" value="HisKA"/>
    <property type="match status" value="1"/>
</dbReference>
<dbReference type="SMART" id="SM00387">
    <property type="entry name" value="HATPase_c"/>
    <property type="match status" value="1"/>
</dbReference>
<comment type="function">
    <text evidence="7">May play the central regulatory role in sporulation. It may be an element of the effector pathway responsible for the activation of sporulation genes in response to nutritional stress. Spo0A may act in concert with spo0H (a sigma factor) to control the expression of some genes that are critical to the sporulation process.</text>
</comment>
<evidence type="ECO:0000256" key="2">
    <source>
        <dbReference type="ARBA" id="ARBA00012438"/>
    </source>
</evidence>
<evidence type="ECO:0000256" key="5">
    <source>
        <dbReference type="ARBA" id="ARBA00022777"/>
    </source>
</evidence>
<evidence type="ECO:0000256" key="7">
    <source>
        <dbReference type="ARBA" id="ARBA00024867"/>
    </source>
</evidence>
<dbReference type="InterPro" id="IPR036097">
    <property type="entry name" value="HisK_dim/P_sf"/>
</dbReference>
<dbReference type="InterPro" id="IPR004358">
    <property type="entry name" value="Sig_transdc_His_kin-like_C"/>
</dbReference>
<organism evidence="11 12">
    <name type="scientific">Anaerobutyricum hallii</name>
    <dbReference type="NCBI Taxonomy" id="39488"/>
    <lineage>
        <taxon>Bacteria</taxon>
        <taxon>Bacillati</taxon>
        <taxon>Bacillota</taxon>
        <taxon>Clostridia</taxon>
        <taxon>Lachnospirales</taxon>
        <taxon>Lachnospiraceae</taxon>
        <taxon>Anaerobutyricum</taxon>
    </lineage>
</organism>
<dbReference type="PANTHER" id="PTHR45339">
    <property type="entry name" value="HYBRID SIGNAL TRANSDUCTION HISTIDINE KINASE J"/>
    <property type="match status" value="1"/>
</dbReference>
<dbReference type="Proteomes" id="UP000217549">
    <property type="component" value="Chromosome I"/>
</dbReference>
<dbReference type="RefSeq" id="WP_096241199.1">
    <property type="nucleotide sequence ID" value="NZ_LT907978.1"/>
</dbReference>
<dbReference type="CDD" id="cd00082">
    <property type="entry name" value="HisKA"/>
    <property type="match status" value="1"/>
</dbReference>
<evidence type="ECO:0000313" key="11">
    <source>
        <dbReference type="EMBL" id="SOB73452.1"/>
    </source>
</evidence>
<dbReference type="GO" id="GO:0000155">
    <property type="term" value="F:phosphorelay sensor kinase activity"/>
    <property type="evidence" value="ECO:0007669"/>
    <property type="project" value="InterPro"/>
</dbReference>
<dbReference type="InterPro" id="IPR001789">
    <property type="entry name" value="Sig_transdc_resp-reg_receiver"/>
</dbReference>
<feature type="domain" description="Histidine kinase" evidence="9">
    <location>
        <begin position="542"/>
        <end position="767"/>
    </location>
</feature>
<dbReference type="InterPro" id="IPR003661">
    <property type="entry name" value="HisK_dim/P_dom"/>
</dbReference>
<dbReference type="SUPFAM" id="SSF55874">
    <property type="entry name" value="ATPase domain of HSP90 chaperone/DNA topoisomerase II/histidine kinase"/>
    <property type="match status" value="1"/>
</dbReference>
<evidence type="ECO:0000256" key="8">
    <source>
        <dbReference type="PROSITE-ProRule" id="PRU00169"/>
    </source>
</evidence>
<dbReference type="SUPFAM" id="SSF47384">
    <property type="entry name" value="Homodimeric domain of signal transducing histidine kinase"/>
    <property type="match status" value="1"/>
</dbReference>
<keyword evidence="11" id="KW-0808">Transferase</keyword>
<evidence type="ECO:0000256" key="1">
    <source>
        <dbReference type="ARBA" id="ARBA00000085"/>
    </source>
</evidence>
<dbReference type="EMBL" id="LT907978">
    <property type="protein sequence ID" value="SOB73452.1"/>
    <property type="molecule type" value="Genomic_DNA"/>
</dbReference>
<evidence type="ECO:0000259" key="10">
    <source>
        <dbReference type="PROSITE" id="PS50110"/>
    </source>
</evidence>
<dbReference type="PROSITE" id="PS50110">
    <property type="entry name" value="RESPONSE_REGULATORY"/>
    <property type="match status" value="1"/>
</dbReference>
<evidence type="ECO:0000259" key="9">
    <source>
        <dbReference type="PROSITE" id="PS50109"/>
    </source>
</evidence>
<keyword evidence="6" id="KW-0902">Two-component regulatory system</keyword>
<dbReference type="KEGG" id="ehl:EHLA_2898"/>
<dbReference type="Gene3D" id="1.10.287.130">
    <property type="match status" value="1"/>
</dbReference>
<accession>A0A285PW62</accession>
<dbReference type="SUPFAM" id="SSF52172">
    <property type="entry name" value="CheY-like"/>
    <property type="match status" value="1"/>
</dbReference>
<keyword evidence="5 11" id="KW-0418">Kinase</keyword>
<dbReference type="InterPro" id="IPR036890">
    <property type="entry name" value="HATPase_C_sf"/>
</dbReference>
<dbReference type="CDD" id="cd17546">
    <property type="entry name" value="REC_hyHK_CKI1_RcsC-like"/>
    <property type="match status" value="1"/>
</dbReference>
<keyword evidence="4 8" id="KW-0597">Phosphoprotein</keyword>
<evidence type="ECO:0000256" key="6">
    <source>
        <dbReference type="ARBA" id="ARBA00023012"/>
    </source>
</evidence>
<feature type="modified residue" description="4-aspartylphosphate" evidence="8">
    <location>
        <position position="840"/>
    </location>
</feature>
<dbReference type="EC" id="2.7.13.3" evidence="2"/>
<dbReference type="InterPro" id="IPR005467">
    <property type="entry name" value="His_kinase_dom"/>
</dbReference>
<keyword evidence="12" id="KW-1185">Reference proteome</keyword>
<gene>
    <name evidence="11" type="ORF">EHLA_2898</name>
</gene>
<dbReference type="Gene3D" id="3.40.50.2300">
    <property type="match status" value="1"/>
</dbReference>
<dbReference type="PANTHER" id="PTHR45339:SF5">
    <property type="entry name" value="HISTIDINE KINASE"/>
    <property type="match status" value="1"/>
</dbReference>
<sequence>MNTHSSGYYSIDEEYTIIGFNDTAKEIYPNLQKGIKCYKALMGLDSPCPPCPVMNKIYGPRTYLDPIRKIYETVDAVELKLSDEKVGHAMVFSTVAEGERLASAIPTGEKALRLVGAINLLASDYIAVYGVSRQTGAVSVYRSQYQLEWDEKSIDYRDTDDRMQYDILREAFIKKYVHPDEQAYMFEQTELSVVQKRLSQTSGFKLHCRIKTTQTHYYYLMIARDGEVESYEDFVIALVCEDDDVSARKIYEKQLNLLIASITDAAGYFHMDVTADKILNVGGTSQIAYMIDQQLSIDEFIAGTAKYIPSLKDRQDFIAAYCRESMLRSYQSGQVEIVRVSRCYYDDDVARISRYAAHLFVNPANDHLEAVLYGKDVTAVQEAYETQVSIVKTLSSNYLNVYLIHSREKTLSIIKQEDYTVSESDRKNENVYAYEAFFDKYINECVYAEDRLMMQEALQFDNVMETLSGEKEYKGNYRIVKEGKIQYYQFRFIRDEESGIIVLGFLNVDDVVAKEIHQKRLLQEALSTAKQANAAKSNFLSRMSHDMRTPLNGIIGLLEIDKKHEEDITFLKRNREKANIAANHLLSLINDVLDMSKIEEGELVLSHEPFNVIEQGQEIMTIIGMQAQEQGLTTVMEVEPEVYENPYIYGSPLHLIRAMMNIYSNCIKYNKENGEIRTHVRLLHSDEKILTYQWTISDTGIGISEDYLNRIFEPFTQEGTDARSVYQGTGLGMSIAKALFEQMGGSIEVFSKLGEGSTFVITLPFERARELKTTVIEKTERESIQDIKILLAEDNELNQEVARILLEEEGAKVFCVNNGQKAVEAFSTHPAGSYDLILMDIMMPVMGGYEATRQIRRLDRTDAQSIPIIALTANAFAEDIQHAMDAGMNAHAAKPLNIKTIKKIIINQLK</sequence>
<dbReference type="Pfam" id="PF02518">
    <property type="entry name" value="HATPase_c"/>
    <property type="match status" value="1"/>
</dbReference>
<comment type="catalytic activity">
    <reaction evidence="1">
        <text>ATP + protein L-histidine = ADP + protein N-phospho-L-histidine.</text>
        <dbReference type="EC" id="2.7.13.3"/>
    </reaction>
</comment>
<dbReference type="Pfam" id="PF00072">
    <property type="entry name" value="Response_reg"/>
    <property type="match status" value="1"/>
</dbReference>
<evidence type="ECO:0000256" key="4">
    <source>
        <dbReference type="ARBA" id="ARBA00022553"/>
    </source>
</evidence>
<dbReference type="SMART" id="SM00448">
    <property type="entry name" value="REC"/>
    <property type="match status" value="1"/>
</dbReference>